<proteinExistence type="predicted"/>
<keyword evidence="2" id="KW-1185">Reference proteome</keyword>
<organism evidence="1 2">
    <name type="scientific">Ixodes persulcatus</name>
    <name type="common">Taiga tick</name>
    <dbReference type="NCBI Taxonomy" id="34615"/>
    <lineage>
        <taxon>Eukaryota</taxon>
        <taxon>Metazoa</taxon>
        <taxon>Ecdysozoa</taxon>
        <taxon>Arthropoda</taxon>
        <taxon>Chelicerata</taxon>
        <taxon>Arachnida</taxon>
        <taxon>Acari</taxon>
        <taxon>Parasitiformes</taxon>
        <taxon>Ixodida</taxon>
        <taxon>Ixodoidea</taxon>
        <taxon>Ixodidae</taxon>
        <taxon>Ixodinae</taxon>
        <taxon>Ixodes</taxon>
    </lineage>
</organism>
<name>A0AC60P8F9_IXOPE</name>
<evidence type="ECO:0000313" key="1">
    <source>
        <dbReference type="EMBL" id="KAG0415429.1"/>
    </source>
</evidence>
<reference evidence="1 2" key="1">
    <citation type="journal article" date="2020" name="Cell">
        <title>Large-Scale Comparative Analyses of Tick Genomes Elucidate Their Genetic Diversity and Vector Capacities.</title>
        <authorList>
            <consortium name="Tick Genome and Microbiome Consortium (TIGMIC)"/>
            <person name="Jia N."/>
            <person name="Wang J."/>
            <person name="Shi W."/>
            <person name="Du L."/>
            <person name="Sun Y."/>
            <person name="Zhan W."/>
            <person name="Jiang J.F."/>
            <person name="Wang Q."/>
            <person name="Zhang B."/>
            <person name="Ji P."/>
            <person name="Bell-Sakyi L."/>
            <person name="Cui X.M."/>
            <person name="Yuan T.T."/>
            <person name="Jiang B.G."/>
            <person name="Yang W.F."/>
            <person name="Lam T.T."/>
            <person name="Chang Q.C."/>
            <person name="Ding S.J."/>
            <person name="Wang X.J."/>
            <person name="Zhu J.G."/>
            <person name="Ruan X.D."/>
            <person name="Zhao L."/>
            <person name="Wei J.T."/>
            <person name="Ye R.Z."/>
            <person name="Que T.C."/>
            <person name="Du C.H."/>
            <person name="Zhou Y.H."/>
            <person name="Cheng J.X."/>
            <person name="Dai P.F."/>
            <person name="Guo W.B."/>
            <person name="Han X.H."/>
            <person name="Huang E.J."/>
            <person name="Li L.F."/>
            <person name="Wei W."/>
            <person name="Gao Y.C."/>
            <person name="Liu J.Z."/>
            <person name="Shao H.Z."/>
            <person name="Wang X."/>
            <person name="Wang C.C."/>
            <person name="Yang T.C."/>
            <person name="Huo Q.B."/>
            <person name="Li W."/>
            <person name="Chen H.Y."/>
            <person name="Chen S.E."/>
            <person name="Zhou L.G."/>
            <person name="Ni X.B."/>
            <person name="Tian J.H."/>
            <person name="Sheng Y."/>
            <person name="Liu T."/>
            <person name="Pan Y.S."/>
            <person name="Xia L.Y."/>
            <person name="Li J."/>
            <person name="Zhao F."/>
            <person name="Cao W.C."/>
        </authorList>
    </citation>
    <scope>NUCLEOTIDE SEQUENCE [LARGE SCALE GENOMIC DNA]</scope>
    <source>
        <strain evidence="1">Iper-2018</strain>
    </source>
</reference>
<protein>
    <submittedName>
        <fullName evidence="1">Uncharacterized protein</fullName>
    </submittedName>
</protein>
<evidence type="ECO:0000313" key="2">
    <source>
        <dbReference type="Proteomes" id="UP000805193"/>
    </source>
</evidence>
<dbReference type="Proteomes" id="UP000805193">
    <property type="component" value="Unassembled WGS sequence"/>
</dbReference>
<comment type="caution">
    <text evidence="1">The sequence shown here is derived from an EMBL/GenBank/DDBJ whole genome shotgun (WGS) entry which is preliminary data.</text>
</comment>
<sequence>MPSAAAKIEKQSSLEGQDSLKSIITIFEKKTRNLEKRKGKLDNLKKELEQGKELNEDQKAAVGKYDQVLETLELTRELQKSVTTVMQDHLKQSKRLARKEQLERQQRELQRLRELLEVQDVLATLGAPEARQSFLEGSGGAVALSEEALDRLDQLYRLVCPDREEAGGQFGQQVSAAADHVMALLDARPKAVLDTTYKALREMLQEIQGCAYFAGSPGVDESSAGPGKEAAEAEEEEEEEEEDRQQGTAEAGEAEKVDQPDQDAYPSEAGVPPAAEAVQVVAEEASLPPIQPELPPVPVLPPGGAHLDFLQESQIDLESPHMDPAVVAAHPMAAPPAGFVLPVADYDLARPIPTQTFTNQSFSGPPQAPVAAVAEPCVQRDFAGNQLGSEGPRRGGRRGGGGPPRMPRSNGYTNGKGGQWQSNGGSPGHDRPEGNRPRPAGPPRAAGFVVVNSTSNFWMDVFIRYFLCNESPDHHDDLVFFVKKATRKSTARYFPRVETSVQVFRRASKKLPIADLEMHWEETVYLNLIMQQLEYTLTGAVCTRTSSQHLQVLRRKSQRVYASPSRHSMEDKGELEEMAYPDIFFAVDNYEEAFQGLTLRPGEMLCVELAARDRECGRLQGLLFLGCVRQEALGNAHRARGPPGPNGCHYVGLRGPRGKGHAQVALRRGPAPAQEWPFPPWRRSSEPSTALLAPCSGTLQRCRSERQGIDVFSGDELEADDPRDALRDEPTIAPKGEGLLDALLTFVALPWHHIVAGEGLVLEDLEVPDGSAGTWLLA</sequence>
<dbReference type="EMBL" id="JABSTQ010011071">
    <property type="protein sequence ID" value="KAG0415429.1"/>
    <property type="molecule type" value="Genomic_DNA"/>
</dbReference>
<accession>A0AC60P8F9</accession>
<gene>
    <name evidence="1" type="ORF">HPB47_007405</name>
</gene>